<organism evidence="2 3">
    <name type="scientific">Stieleria bergensis</name>
    <dbReference type="NCBI Taxonomy" id="2528025"/>
    <lineage>
        <taxon>Bacteria</taxon>
        <taxon>Pseudomonadati</taxon>
        <taxon>Planctomycetota</taxon>
        <taxon>Planctomycetia</taxon>
        <taxon>Pirellulales</taxon>
        <taxon>Pirellulaceae</taxon>
        <taxon>Stieleria</taxon>
    </lineage>
</organism>
<dbReference type="RefSeq" id="WP_145273456.1">
    <property type="nucleotide sequence ID" value="NZ_CP036272.1"/>
</dbReference>
<evidence type="ECO:0000256" key="1">
    <source>
        <dbReference type="SAM" id="MobiDB-lite"/>
    </source>
</evidence>
<sequence>MNQSNDEQVAAILARGVARVRAMEAAGEPVPDTEASRNAANDDAAAKEQQHNTQTEAKR</sequence>
<dbReference type="EMBL" id="CP036272">
    <property type="protein sequence ID" value="QDT60572.1"/>
    <property type="molecule type" value="Genomic_DNA"/>
</dbReference>
<dbReference type="Proteomes" id="UP000315003">
    <property type="component" value="Chromosome"/>
</dbReference>
<gene>
    <name evidence="2" type="ORF">SV7mr_30960</name>
</gene>
<feature type="region of interest" description="Disordered" evidence="1">
    <location>
        <begin position="24"/>
        <end position="59"/>
    </location>
</feature>
<dbReference type="OrthoDB" id="9949973at2"/>
<reference evidence="2 3" key="1">
    <citation type="submission" date="2019-02" db="EMBL/GenBank/DDBJ databases">
        <title>Deep-cultivation of Planctomycetes and their phenomic and genomic characterization uncovers novel biology.</title>
        <authorList>
            <person name="Wiegand S."/>
            <person name="Jogler M."/>
            <person name="Boedeker C."/>
            <person name="Pinto D."/>
            <person name="Vollmers J."/>
            <person name="Rivas-Marin E."/>
            <person name="Kohn T."/>
            <person name="Peeters S.H."/>
            <person name="Heuer A."/>
            <person name="Rast P."/>
            <person name="Oberbeckmann S."/>
            <person name="Bunk B."/>
            <person name="Jeske O."/>
            <person name="Meyerdierks A."/>
            <person name="Storesund J.E."/>
            <person name="Kallscheuer N."/>
            <person name="Luecker S."/>
            <person name="Lage O.M."/>
            <person name="Pohl T."/>
            <person name="Merkel B.J."/>
            <person name="Hornburger P."/>
            <person name="Mueller R.-W."/>
            <person name="Bruemmer F."/>
            <person name="Labrenz M."/>
            <person name="Spormann A.M."/>
            <person name="Op den Camp H."/>
            <person name="Overmann J."/>
            <person name="Amann R."/>
            <person name="Jetten M.S.M."/>
            <person name="Mascher T."/>
            <person name="Medema M.H."/>
            <person name="Devos D.P."/>
            <person name="Kaster A.-K."/>
            <person name="Ovreas L."/>
            <person name="Rohde M."/>
            <person name="Galperin M.Y."/>
            <person name="Jogler C."/>
        </authorList>
    </citation>
    <scope>NUCLEOTIDE SEQUENCE [LARGE SCALE GENOMIC DNA]</scope>
    <source>
        <strain evidence="2 3">SV_7m_r</strain>
    </source>
</reference>
<feature type="compositionally biased region" description="Basic and acidic residues" evidence="1">
    <location>
        <begin position="44"/>
        <end position="59"/>
    </location>
</feature>
<protein>
    <submittedName>
        <fullName evidence="2">Uncharacterized protein</fullName>
    </submittedName>
</protein>
<accession>A0A517SWR1</accession>
<proteinExistence type="predicted"/>
<evidence type="ECO:0000313" key="3">
    <source>
        <dbReference type="Proteomes" id="UP000315003"/>
    </source>
</evidence>
<evidence type="ECO:0000313" key="2">
    <source>
        <dbReference type="EMBL" id="QDT60572.1"/>
    </source>
</evidence>
<name>A0A517SWR1_9BACT</name>
<dbReference type="AlphaFoldDB" id="A0A517SWR1"/>
<keyword evidence="3" id="KW-1185">Reference proteome</keyword>